<dbReference type="GO" id="GO:0016052">
    <property type="term" value="P:carbohydrate catabolic process"/>
    <property type="evidence" value="ECO:0007669"/>
    <property type="project" value="InterPro"/>
</dbReference>
<dbReference type="Gene3D" id="3.20.20.70">
    <property type="entry name" value="Aldolase class I"/>
    <property type="match status" value="1"/>
</dbReference>
<protein>
    <recommendedName>
        <fullName evidence="2 5">Alpha-galactosidase</fullName>
        <ecNumber evidence="2 5">3.2.1.22</ecNumber>
    </recommendedName>
</protein>
<evidence type="ECO:0000256" key="3">
    <source>
        <dbReference type="ARBA" id="ARBA00022801"/>
    </source>
</evidence>
<organism evidence="10 11">
    <name type="scientific">Candidatus Fimimonas merdipullorum</name>
    <dbReference type="NCBI Taxonomy" id="2840822"/>
    <lineage>
        <taxon>Bacteria</taxon>
        <taxon>Pseudomonadati</taxon>
        <taxon>Myxococcota</taxon>
        <taxon>Myxococcia</taxon>
        <taxon>Myxococcales</taxon>
        <taxon>Cystobacterineae</taxon>
        <taxon>Myxococcaceae</taxon>
        <taxon>Myxococcaceae incertae sedis</taxon>
        <taxon>Candidatus Fimimonas</taxon>
    </lineage>
</organism>
<dbReference type="PRINTS" id="PR00743">
    <property type="entry name" value="GLHYDRLASE36"/>
</dbReference>
<dbReference type="Gene3D" id="2.60.40.1180">
    <property type="entry name" value="Golgi alpha-mannosidase II"/>
    <property type="match status" value="1"/>
</dbReference>
<name>A0A9D1SPX2_9BACT</name>
<evidence type="ECO:0000256" key="6">
    <source>
        <dbReference type="PIRSR" id="PIRSR005536-1"/>
    </source>
</evidence>
<dbReference type="Pfam" id="PF02065">
    <property type="entry name" value="Melibiase"/>
    <property type="match status" value="1"/>
</dbReference>
<comment type="caution">
    <text evidence="10">The sequence shown here is derived from an EMBL/GenBank/DDBJ whole genome shotgun (WGS) entry which is preliminary data.</text>
</comment>
<feature type="binding site" evidence="7">
    <location>
        <position position="434"/>
    </location>
    <ligand>
        <name>substrate</name>
    </ligand>
</feature>
<dbReference type="InterPro" id="IPR013785">
    <property type="entry name" value="Aldolase_TIM"/>
</dbReference>
<accession>A0A9D1SPX2</accession>
<dbReference type="InterPro" id="IPR038417">
    <property type="entry name" value="Alpga-gal_N_sf"/>
</dbReference>
<evidence type="ECO:0000256" key="4">
    <source>
        <dbReference type="ARBA" id="ARBA00023295"/>
    </source>
</evidence>
<feature type="binding site" evidence="7">
    <location>
        <position position="538"/>
    </location>
    <ligand>
        <name>substrate</name>
    </ligand>
</feature>
<keyword evidence="4 5" id="KW-0326">Glycosidase</keyword>
<feature type="active site" description="Nucleophile" evidence="6">
    <location>
        <position position="468"/>
    </location>
</feature>
<reference evidence="10" key="1">
    <citation type="submission" date="2020-10" db="EMBL/GenBank/DDBJ databases">
        <authorList>
            <person name="Gilroy R."/>
        </authorList>
    </citation>
    <scope>NUCLEOTIDE SEQUENCE</scope>
    <source>
        <strain evidence="10">ChiHjej12B11-7776</strain>
    </source>
</reference>
<feature type="binding site" evidence="7">
    <location>
        <position position="516"/>
    </location>
    <ligand>
        <name>substrate</name>
    </ligand>
</feature>
<evidence type="ECO:0000259" key="8">
    <source>
        <dbReference type="Pfam" id="PF16874"/>
    </source>
</evidence>
<gene>
    <name evidence="10" type="ORF">IAC72_00325</name>
</gene>
<evidence type="ECO:0000313" key="11">
    <source>
        <dbReference type="Proteomes" id="UP000886852"/>
    </source>
</evidence>
<dbReference type="GO" id="GO:0004557">
    <property type="term" value="F:alpha-galactosidase activity"/>
    <property type="evidence" value="ECO:0007669"/>
    <property type="project" value="UniProtKB-UniRule"/>
</dbReference>
<proteinExistence type="inferred from homology"/>
<evidence type="ECO:0000256" key="1">
    <source>
        <dbReference type="ARBA" id="ARBA00001255"/>
    </source>
</evidence>
<feature type="binding site" evidence="7">
    <location>
        <position position="189"/>
    </location>
    <ligand>
        <name>substrate</name>
    </ligand>
</feature>
<dbReference type="Proteomes" id="UP000886852">
    <property type="component" value="Unassembled WGS sequence"/>
</dbReference>
<feature type="domain" description="Glycosyl hydrolase family 36 C-terminal" evidence="8">
    <location>
        <begin position="643"/>
        <end position="714"/>
    </location>
</feature>
<feature type="active site" description="Proton donor" evidence="6">
    <location>
        <position position="538"/>
    </location>
</feature>
<comment type="similarity">
    <text evidence="5">Belongs to the glycosyl hydrolase.</text>
</comment>
<feature type="domain" description="Glycosyl hydrolase family 36 N-terminal" evidence="9">
    <location>
        <begin position="27"/>
        <end position="275"/>
    </location>
</feature>
<dbReference type="InterPro" id="IPR031704">
    <property type="entry name" value="Glyco_hydro_36_N"/>
</dbReference>
<dbReference type="InterPro" id="IPR050985">
    <property type="entry name" value="Alpha-glycosidase_related"/>
</dbReference>
<dbReference type="Pfam" id="PF16874">
    <property type="entry name" value="Glyco_hydro_36C"/>
    <property type="match status" value="1"/>
</dbReference>
<dbReference type="InterPro" id="IPR013780">
    <property type="entry name" value="Glyco_hydro_b"/>
</dbReference>
<dbReference type="SUPFAM" id="SSF51445">
    <property type="entry name" value="(Trans)glycosidases"/>
    <property type="match status" value="1"/>
</dbReference>
<evidence type="ECO:0000259" key="9">
    <source>
        <dbReference type="Pfam" id="PF16875"/>
    </source>
</evidence>
<dbReference type="PIRSF" id="PIRSF005536">
    <property type="entry name" value="Agal"/>
    <property type="match status" value="1"/>
</dbReference>
<evidence type="ECO:0000256" key="2">
    <source>
        <dbReference type="ARBA" id="ARBA00012755"/>
    </source>
</evidence>
<sequence>MIQVFEDRIFHLQGKNVSYVFFADGHGFLRHLYFGSKLCDLPVHLAQTAFLGAAVNFDGAQLPNDNLNAMLLENGCAQLGDYRRPSVLVRRANGSSLTDFRYEGYRLLDEHKLDGMPCVRGGKTAEIRLRAAGGLTLLLYYTVFDDSDVVVRSASLLNDGERVEIEKLSSFCLDLYDDSRDTLQLCGNWASECRVVRNSSHKGVLQISSAGRGATSHTTNAFLALPEHNATETAGSVVAVNLVYSGSFGLTCENTSLGICRIQGGIDEENFRWALNGGERFDAPQAVLVYSDGGLGGMSRALHRFYLRHLVNPTFAYAPRPVVVNNWEGTYFNFDSAALKEMIAVSKQIGADTFVLDDGWFENRNDDTNGLGDWNVDKAKLPCGIEEIIDCCHKAGLKFGLWFEPEMVNEGTTLFALHPEWALHNPDGGRVRARNQLVLDFCNGEVVEYVFRKMEEIIKKGVDYVKWDMNRYLADLYSASLPADRQGEVTHRYVLGVYSLAQKLVSTFPHLLIEGCSGGGGRFDAGMLYYFPQIWTSDNTDAYCRTFIQYGTSMCYPMSAMSAHYSVCPNHQTGRITSSEARFNVASVCCFGYELDVRKLTEEQREEIKEQIANYRRWQKLVTEGDLYRLANPADGLWAVCQVLPDKSCARVVGMHGLILENARPWLLKVQGLQDDASYVVQETGTEITGKTLRCAGILLPQVFRDFQTFALHLVKKQ</sequence>
<dbReference type="Gene3D" id="2.70.98.60">
    <property type="entry name" value="alpha-galactosidase from lactobacil brevis"/>
    <property type="match status" value="1"/>
</dbReference>
<dbReference type="AlphaFoldDB" id="A0A9D1SPX2"/>
<evidence type="ECO:0000256" key="7">
    <source>
        <dbReference type="PIRSR" id="PIRSR005536-2"/>
    </source>
</evidence>
<reference evidence="10" key="2">
    <citation type="journal article" date="2021" name="PeerJ">
        <title>Extensive microbial diversity within the chicken gut microbiome revealed by metagenomics and culture.</title>
        <authorList>
            <person name="Gilroy R."/>
            <person name="Ravi A."/>
            <person name="Getino M."/>
            <person name="Pursley I."/>
            <person name="Horton D.L."/>
            <person name="Alikhan N.F."/>
            <person name="Baker D."/>
            <person name="Gharbi K."/>
            <person name="Hall N."/>
            <person name="Watson M."/>
            <person name="Adriaenssens E.M."/>
            <person name="Foster-Nyarko E."/>
            <person name="Jarju S."/>
            <person name="Secka A."/>
            <person name="Antonio M."/>
            <person name="Oren A."/>
            <person name="Chaudhuri R.R."/>
            <person name="La Ragione R."/>
            <person name="Hildebrand F."/>
            <person name="Pallen M.J."/>
        </authorList>
    </citation>
    <scope>NUCLEOTIDE SEQUENCE</scope>
    <source>
        <strain evidence="10">ChiHjej12B11-7776</strain>
    </source>
</reference>
<dbReference type="InterPro" id="IPR002252">
    <property type="entry name" value="Glyco_hydro_36"/>
</dbReference>
<feature type="binding site" evidence="7">
    <location>
        <begin position="466"/>
        <end position="470"/>
    </location>
    <ligand>
        <name>substrate</name>
    </ligand>
</feature>
<dbReference type="InterPro" id="IPR017853">
    <property type="entry name" value="GH"/>
</dbReference>
<evidence type="ECO:0000256" key="5">
    <source>
        <dbReference type="PIRNR" id="PIRNR005536"/>
    </source>
</evidence>
<dbReference type="FunFam" id="3.20.20.70:FF:000118">
    <property type="entry name" value="Alpha-galactosidase"/>
    <property type="match status" value="1"/>
</dbReference>
<dbReference type="InterPro" id="IPR031705">
    <property type="entry name" value="Glyco_hydro_36_C"/>
</dbReference>
<dbReference type="EC" id="3.2.1.22" evidence="2 5"/>
<dbReference type="PANTHER" id="PTHR43053:SF3">
    <property type="entry name" value="ALPHA-GALACTOSIDASE C-RELATED"/>
    <property type="match status" value="1"/>
</dbReference>
<comment type="catalytic activity">
    <reaction evidence="1 5">
        <text>Hydrolysis of terminal, non-reducing alpha-D-galactose residues in alpha-D-galactosides, including galactose oligosaccharides, galactomannans and galactolipids.</text>
        <dbReference type="EC" id="3.2.1.22"/>
    </reaction>
</comment>
<dbReference type="Pfam" id="PF16875">
    <property type="entry name" value="Glyco_hydro_36N"/>
    <property type="match status" value="1"/>
</dbReference>
<dbReference type="PANTHER" id="PTHR43053">
    <property type="entry name" value="GLYCOSIDASE FAMILY 31"/>
    <property type="match status" value="1"/>
</dbReference>
<keyword evidence="3 5" id="KW-0378">Hydrolase</keyword>
<feature type="binding site" evidence="7">
    <location>
        <begin position="357"/>
        <end position="358"/>
    </location>
    <ligand>
        <name>substrate</name>
    </ligand>
</feature>
<dbReference type="EMBL" id="DVOC01000009">
    <property type="protein sequence ID" value="HIU90447.1"/>
    <property type="molecule type" value="Genomic_DNA"/>
</dbReference>
<dbReference type="CDD" id="cd14791">
    <property type="entry name" value="GH36"/>
    <property type="match status" value="1"/>
</dbReference>
<evidence type="ECO:0000313" key="10">
    <source>
        <dbReference type="EMBL" id="HIU90447.1"/>
    </source>
</evidence>